<dbReference type="Pfam" id="PF05726">
    <property type="entry name" value="Pirin_C"/>
    <property type="match status" value="1"/>
</dbReference>
<dbReference type="PANTHER" id="PTHR13903:SF8">
    <property type="entry name" value="PIRIN"/>
    <property type="match status" value="1"/>
</dbReference>
<dbReference type="InterPro" id="IPR014710">
    <property type="entry name" value="RmlC-like_jellyroll"/>
</dbReference>
<accession>A0ABV3SWM2</accession>
<sequence length="339" mass="36672">MTNLETRPAEVVCEGKEGADVQVIGPRDVPLGGPRAMNVRRTLPSKERSLVGAWCFLDHYGPDNVAETGGMVVPPHPHTGLQTVSWLFTGEIEHRDSAGNVAMVLPGEVNLMTGGRGISHSENTLENGNPVLHGAQLWVALPEDARDTAPAFAHHKPEPIKGTGWQVRVFLGSLLGDTSPVETFTPLLGAEILLQPGVILELPVDETFEHGVLVDTGNVALGVDGHEGTLVHKDSLAYTPPGSATLTLEATERTRLLLLGGPPFGESIVMWWNFVGRTHEEIVGYRQEWQDQITRGGSDADVVDDSQDVLDGRFGIVKDNHQRPIPAPPLPNARLRSRQ</sequence>
<gene>
    <name evidence="6" type="ORF">AB3X52_06915</name>
</gene>
<feature type="domain" description="Pirin C-terminal" evidence="5">
    <location>
        <begin position="191"/>
        <end position="291"/>
    </location>
</feature>
<comment type="caution">
    <text evidence="6">The sequence shown here is derived from an EMBL/GenBank/DDBJ whole genome shotgun (WGS) entry which is preliminary data.</text>
</comment>
<keyword evidence="7" id="KW-1185">Reference proteome</keyword>
<dbReference type="CDD" id="cd02247">
    <property type="entry name" value="cupin_pirin_C"/>
    <property type="match status" value="1"/>
</dbReference>
<protein>
    <submittedName>
        <fullName evidence="6">Pirin family protein</fullName>
    </submittedName>
</protein>
<dbReference type="PANTHER" id="PTHR13903">
    <property type="entry name" value="PIRIN-RELATED"/>
    <property type="match status" value="1"/>
</dbReference>
<evidence type="ECO:0000256" key="3">
    <source>
        <dbReference type="SAM" id="MobiDB-lite"/>
    </source>
</evidence>
<evidence type="ECO:0000259" key="4">
    <source>
        <dbReference type="Pfam" id="PF02678"/>
    </source>
</evidence>
<feature type="region of interest" description="Disordered" evidence="3">
    <location>
        <begin position="320"/>
        <end position="339"/>
    </location>
</feature>
<dbReference type="Proteomes" id="UP001556631">
    <property type="component" value="Unassembled WGS sequence"/>
</dbReference>
<organism evidence="6 7">
    <name type="scientific">Nocardioides eburneus</name>
    <dbReference type="NCBI Taxonomy" id="3231482"/>
    <lineage>
        <taxon>Bacteria</taxon>
        <taxon>Bacillati</taxon>
        <taxon>Actinomycetota</taxon>
        <taxon>Actinomycetes</taxon>
        <taxon>Propionibacteriales</taxon>
        <taxon>Nocardioidaceae</taxon>
        <taxon>Nocardioides</taxon>
    </lineage>
</organism>
<reference evidence="6 7" key="1">
    <citation type="submission" date="2024-07" db="EMBL/GenBank/DDBJ databases">
        <authorList>
            <person name="Lee S."/>
            <person name="Kang M."/>
        </authorList>
    </citation>
    <scope>NUCLEOTIDE SEQUENCE [LARGE SCALE GENOMIC DNA]</scope>
    <source>
        <strain evidence="6 7">DS6</strain>
    </source>
</reference>
<dbReference type="RefSeq" id="WP_367992623.1">
    <property type="nucleotide sequence ID" value="NZ_JBFPJR010000009.1"/>
</dbReference>
<dbReference type="Pfam" id="PF02678">
    <property type="entry name" value="Pirin"/>
    <property type="match status" value="1"/>
</dbReference>
<dbReference type="InterPro" id="IPR012093">
    <property type="entry name" value="Pirin"/>
</dbReference>
<evidence type="ECO:0000256" key="1">
    <source>
        <dbReference type="ARBA" id="ARBA00008416"/>
    </source>
</evidence>
<comment type="similarity">
    <text evidence="1 2">Belongs to the pirin family.</text>
</comment>
<dbReference type="InterPro" id="IPR003829">
    <property type="entry name" value="Pirin_N_dom"/>
</dbReference>
<dbReference type="InterPro" id="IPR008778">
    <property type="entry name" value="Pirin_C_dom"/>
</dbReference>
<dbReference type="EMBL" id="JBFPJR010000009">
    <property type="protein sequence ID" value="MEX0427341.1"/>
    <property type="molecule type" value="Genomic_DNA"/>
</dbReference>
<proteinExistence type="inferred from homology"/>
<feature type="domain" description="Pirin N-terminal" evidence="4">
    <location>
        <begin position="38"/>
        <end position="139"/>
    </location>
</feature>
<evidence type="ECO:0000256" key="2">
    <source>
        <dbReference type="RuleBase" id="RU003457"/>
    </source>
</evidence>
<name>A0ABV3SWM2_9ACTN</name>
<dbReference type="SUPFAM" id="SSF51182">
    <property type="entry name" value="RmlC-like cupins"/>
    <property type="match status" value="1"/>
</dbReference>
<evidence type="ECO:0000259" key="5">
    <source>
        <dbReference type="Pfam" id="PF05726"/>
    </source>
</evidence>
<dbReference type="Gene3D" id="2.60.120.10">
    <property type="entry name" value="Jelly Rolls"/>
    <property type="match status" value="1"/>
</dbReference>
<evidence type="ECO:0000313" key="7">
    <source>
        <dbReference type="Proteomes" id="UP001556631"/>
    </source>
</evidence>
<dbReference type="CDD" id="cd02909">
    <property type="entry name" value="cupin_pirin_N"/>
    <property type="match status" value="1"/>
</dbReference>
<evidence type="ECO:0000313" key="6">
    <source>
        <dbReference type="EMBL" id="MEX0427341.1"/>
    </source>
</evidence>
<dbReference type="InterPro" id="IPR011051">
    <property type="entry name" value="RmlC_Cupin_sf"/>
</dbReference>